<dbReference type="PANTHER" id="PTHR30560:SF3">
    <property type="entry name" value="TRIGGER FACTOR-LIKE PROTEIN TIG, CHLOROPLASTIC"/>
    <property type="match status" value="1"/>
</dbReference>
<dbReference type="GO" id="GO:0005737">
    <property type="term" value="C:cytoplasm"/>
    <property type="evidence" value="ECO:0007669"/>
    <property type="project" value="UniProtKB-SubCell"/>
</dbReference>
<dbReference type="GO" id="GO:0043335">
    <property type="term" value="P:protein unfolding"/>
    <property type="evidence" value="ECO:0007669"/>
    <property type="project" value="TreeGrafter"/>
</dbReference>
<evidence type="ECO:0000256" key="7">
    <source>
        <dbReference type="ARBA" id="ARBA00023186"/>
    </source>
</evidence>
<dbReference type="STRING" id="1798525.A3G90_00985"/>
<dbReference type="PANTHER" id="PTHR30560">
    <property type="entry name" value="TRIGGER FACTOR CHAPERONE AND PEPTIDYL-PROLYL CIS/TRANS ISOMERASE"/>
    <property type="match status" value="1"/>
</dbReference>
<dbReference type="InterPro" id="IPR008880">
    <property type="entry name" value="Trigger_fac_C"/>
</dbReference>
<evidence type="ECO:0000256" key="4">
    <source>
        <dbReference type="ARBA" id="ARBA00013194"/>
    </source>
</evidence>
<dbReference type="GO" id="GO:0043022">
    <property type="term" value="F:ribosome binding"/>
    <property type="evidence" value="ECO:0007669"/>
    <property type="project" value="TreeGrafter"/>
</dbReference>
<dbReference type="GO" id="GO:0015031">
    <property type="term" value="P:protein transport"/>
    <property type="evidence" value="ECO:0007669"/>
    <property type="project" value="InterPro"/>
</dbReference>
<dbReference type="Pfam" id="PF05698">
    <property type="entry name" value="Trigger_C"/>
    <property type="match status" value="1"/>
</dbReference>
<evidence type="ECO:0000259" key="12">
    <source>
        <dbReference type="Pfam" id="PF05698"/>
    </source>
</evidence>
<reference evidence="13 14" key="1">
    <citation type="journal article" date="2016" name="Nat. Commun.">
        <title>Thousands of microbial genomes shed light on interconnected biogeochemical processes in an aquifer system.</title>
        <authorList>
            <person name="Anantharaman K."/>
            <person name="Brown C.T."/>
            <person name="Hug L.A."/>
            <person name="Sharon I."/>
            <person name="Castelle C.J."/>
            <person name="Probst A.J."/>
            <person name="Thomas B.C."/>
            <person name="Singh A."/>
            <person name="Wilkins M.J."/>
            <person name="Karaoz U."/>
            <person name="Brodie E.L."/>
            <person name="Williams K.H."/>
            <person name="Hubbard S.S."/>
            <person name="Banfield J.F."/>
        </authorList>
    </citation>
    <scope>NUCLEOTIDE SEQUENCE [LARGE SCALE GENOMIC DNA]</scope>
</reference>
<evidence type="ECO:0000256" key="2">
    <source>
        <dbReference type="ARBA" id="ARBA00004496"/>
    </source>
</evidence>
<comment type="catalytic activity">
    <reaction evidence="1">
        <text>[protein]-peptidylproline (omega=180) = [protein]-peptidylproline (omega=0)</text>
        <dbReference type="Rhea" id="RHEA:16237"/>
        <dbReference type="Rhea" id="RHEA-COMP:10747"/>
        <dbReference type="Rhea" id="RHEA-COMP:10748"/>
        <dbReference type="ChEBI" id="CHEBI:83833"/>
        <dbReference type="ChEBI" id="CHEBI:83834"/>
        <dbReference type="EC" id="5.2.1.8"/>
    </reaction>
</comment>
<evidence type="ECO:0000256" key="5">
    <source>
        <dbReference type="ARBA" id="ARBA00016902"/>
    </source>
</evidence>
<dbReference type="InterPro" id="IPR037041">
    <property type="entry name" value="Trigger_fac_C_sf"/>
</dbReference>
<evidence type="ECO:0000256" key="9">
    <source>
        <dbReference type="ARBA" id="ARBA00029986"/>
    </source>
</evidence>
<dbReference type="GO" id="GO:0003755">
    <property type="term" value="F:peptidyl-prolyl cis-trans isomerase activity"/>
    <property type="evidence" value="ECO:0007669"/>
    <property type="project" value="UniProtKB-KW"/>
</dbReference>
<feature type="domain" description="Trigger factor ribosome-binding bacterial" evidence="11">
    <location>
        <begin position="24"/>
        <end position="168"/>
    </location>
</feature>
<feature type="compositionally biased region" description="Basic and acidic residues" evidence="10">
    <location>
        <begin position="192"/>
        <end position="203"/>
    </location>
</feature>
<evidence type="ECO:0000256" key="8">
    <source>
        <dbReference type="ARBA" id="ARBA00023235"/>
    </source>
</evidence>
<evidence type="ECO:0000256" key="6">
    <source>
        <dbReference type="ARBA" id="ARBA00023110"/>
    </source>
</evidence>
<gene>
    <name evidence="13" type="ORF">A3G90_00985</name>
</gene>
<keyword evidence="8" id="KW-0413">Isomerase</keyword>
<dbReference type="InterPro" id="IPR027304">
    <property type="entry name" value="Trigger_fact/SurA_dom_sf"/>
</dbReference>
<accession>A0A1F6FFL4</accession>
<dbReference type="Pfam" id="PF05697">
    <property type="entry name" value="Trigger_N"/>
    <property type="match status" value="1"/>
</dbReference>
<dbReference type="InterPro" id="IPR036611">
    <property type="entry name" value="Trigger_fac_ribosome-bd_sf"/>
</dbReference>
<comment type="caution">
    <text evidence="13">The sequence shown here is derived from an EMBL/GenBank/DDBJ whole genome shotgun (WGS) entry which is preliminary data.</text>
</comment>
<dbReference type="InterPro" id="IPR008881">
    <property type="entry name" value="Trigger_fac_ribosome-bd_bac"/>
</dbReference>
<comment type="similarity">
    <text evidence="3">Belongs to the FKBP-type PPIase family. Tig subfamily.</text>
</comment>
<dbReference type="Gene3D" id="1.10.3120.10">
    <property type="entry name" value="Trigger factor, C-terminal domain"/>
    <property type="match status" value="1"/>
</dbReference>
<proteinExistence type="inferred from homology"/>
<comment type="subcellular location">
    <subcellularLocation>
        <location evidence="2">Cytoplasm</location>
    </subcellularLocation>
</comment>
<dbReference type="GO" id="GO:0051083">
    <property type="term" value="P:'de novo' cotranslational protein folding"/>
    <property type="evidence" value="ECO:0007669"/>
    <property type="project" value="TreeGrafter"/>
</dbReference>
<evidence type="ECO:0000256" key="3">
    <source>
        <dbReference type="ARBA" id="ARBA00005464"/>
    </source>
</evidence>
<dbReference type="SUPFAM" id="SSF109998">
    <property type="entry name" value="Triger factor/SurA peptide-binding domain-like"/>
    <property type="match status" value="1"/>
</dbReference>
<evidence type="ECO:0000313" key="13">
    <source>
        <dbReference type="EMBL" id="OGG84645.1"/>
    </source>
</evidence>
<name>A0A1F6FFL4_9BACT</name>
<dbReference type="SUPFAM" id="SSF102735">
    <property type="entry name" value="Trigger factor ribosome-binding domain"/>
    <property type="match status" value="1"/>
</dbReference>
<dbReference type="Gene3D" id="3.30.70.1050">
    <property type="entry name" value="Trigger factor ribosome-binding domain"/>
    <property type="match status" value="1"/>
</dbReference>
<protein>
    <recommendedName>
        <fullName evidence="5">Trigger factor</fullName>
        <ecNumber evidence="4">5.2.1.8</ecNumber>
    </recommendedName>
    <alternativeName>
        <fullName evidence="9">PPIase</fullName>
    </alternativeName>
</protein>
<feature type="region of interest" description="Disordered" evidence="10">
    <location>
        <begin position="183"/>
        <end position="203"/>
    </location>
</feature>
<evidence type="ECO:0000313" key="14">
    <source>
        <dbReference type="Proteomes" id="UP000177325"/>
    </source>
</evidence>
<dbReference type="GO" id="GO:0044183">
    <property type="term" value="F:protein folding chaperone"/>
    <property type="evidence" value="ECO:0007669"/>
    <property type="project" value="TreeGrafter"/>
</dbReference>
<keyword evidence="6" id="KW-0697">Rotamase</keyword>
<evidence type="ECO:0000259" key="11">
    <source>
        <dbReference type="Pfam" id="PF05697"/>
    </source>
</evidence>
<dbReference type="InterPro" id="IPR005215">
    <property type="entry name" value="Trig_fac"/>
</dbReference>
<dbReference type="EMBL" id="MFMM01000001">
    <property type="protein sequence ID" value="OGG84645.1"/>
    <property type="molecule type" value="Genomic_DNA"/>
</dbReference>
<organism evidence="13 14">
    <name type="scientific">Candidatus Kaiserbacteria bacterium RIFCSPLOWO2_12_FULL_45_26</name>
    <dbReference type="NCBI Taxonomy" id="1798525"/>
    <lineage>
        <taxon>Bacteria</taxon>
        <taxon>Candidatus Kaiseribacteriota</taxon>
    </lineage>
</organism>
<sequence length="381" mass="42786">MGTLARTMSHSHHHHDIDFKKAFTVTPEAGSQVKITGEIPYAELQNERGAAIKTLGKHVELDGFRKGHVPEAVLVKHIGEMTILSEMAERAIAHMYPHILEAHAIEAIGYPKLEITKLAPENPLGFTALVAVLPTVTLGDYKAIAAKINVDKPSLEVTEAELDEKINDILRQKAAYERLQQKAQTPVEVEGEAAKEEATTEEPKLEIPELTDEVVKGLGQPGQFESVEQFKSKLREHLEIEKKNEVTANHRANITDAIVENSTIELPQVLIDSELNQMFAQMEEDLGRSKLKMEDYLGHIKKTKEDLKKEWTPSAEKRAKLQLILNEIAKKEDIKADETAVENQTQELLNHYKDADAMRVRVYVMSVLTNEAVMKMLEEAK</sequence>
<evidence type="ECO:0000256" key="10">
    <source>
        <dbReference type="SAM" id="MobiDB-lite"/>
    </source>
</evidence>
<dbReference type="AlphaFoldDB" id="A0A1F6FFL4"/>
<keyword evidence="7" id="KW-0143">Chaperone</keyword>
<feature type="domain" description="Trigger factor C-terminal" evidence="12">
    <location>
        <begin position="226"/>
        <end position="360"/>
    </location>
</feature>
<dbReference type="Proteomes" id="UP000177325">
    <property type="component" value="Unassembled WGS sequence"/>
</dbReference>
<evidence type="ECO:0000256" key="1">
    <source>
        <dbReference type="ARBA" id="ARBA00000971"/>
    </source>
</evidence>
<dbReference type="EC" id="5.2.1.8" evidence="4"/>